<evidence type="ECO:0000259" key="12">
    <source>
        <dbReference type="Pfam" id="PF01467"/>
    </source>
</evidence>
<dbReference type="PANTHER" id="PTHR45780">
    <property type="entry name" value="ETHANOLAMINE-PHOSPHATE CYTIDYLYLTRANSFERASE"/>
    <property type="match status" value="1"/>
</dbReference>
<comment type="caution">
    <text evidence="13">The sequence shown here is derived from an EMBL/GenBank/DDBJ whole genome shotgun (WGS) entry which is preliminary data.</text>
</comment>
<comment type="pathway">
    <text evidence="1">Lipid metabolism.</text>
</comment>
<dbReference type="SUPFAM" id="SSF52374">
    <property type="entry name" value="Nucleotidylyl transferase"/>
    <property type="match status" value="1"/>
</dbReference>
<evidence type="ECO:0000256" key="7">
    <source>
        <dbReference type="ARBA" id="ARBA00023209"/>
    </source>
</evidence>
<feature type="non-terminal residue" evidence="13">
    <location>
        <position position="1"/>
    </location>
</feature>
<proteinExistence type="inferred from homology"/>
<dbReference type="NCBIfam" id="TIGR00125">
    <property type="entry name" value="cyt_tran_rel"/>
    <property type="match status" value="1"/>
</dbReference>
<dbReference type="UniPathway" id="UPA00558">
    <property type="reaction ID" value="UER00742"/>
</dbReference>
<evidence type="ECO:0000256" key="3">
    <source>
        <dbReference type="ARBA" id="ARBA00022516"/>
    </source>
</evidence>
<name>A0A443RT52_9ACAR</name>
<dbReference type="Pfam" id="PF01467">
    <property type="entry name" value="CTP_transf_like"/>
    <property type="match status" value="1"/>
</dbReference>
<dbReference type="VEuPathDB" id="VectorBase:LDEU013635"/>
<keyword evidence="8" id="KW-1208">Phospholipid metabolism</keyword>
<dbReference type="STRING" id="299467.A0A443RT52"/>
<keyword evidence="5 13" id="KW-0548">Nucleotidyltransferase</keyword>
<dbReference type="GO" id="GO:0005737">
    <property type="term" value="C:cytoplasm"/>
    <property type="evidence" value="ECO:0007669"/>
    <property type="project" value="TreeGrafter"/>
</dbReference>
<organism evidence="13 14">
    <name type="scientific">Leptotrombidium deliense</name>
    <dbReference type="NCBI Taxonomy" id="299467"/>
    <lineage>
        <taxon>Eukaryota</taxon>
        <taxon>Metazoa</taxon>
        <taxon>Ecdysozoa</taxon>
        <taxon>Arthropoda</taxon>
        <taxon>Chelicerata</taxon>
        <taxon>Arachnida</taxon>
        <taxon>Acari</taxon>
        <taxon>Acariformes</taxon>
        <taxon>Trombidiformes</taxon>
        <taxon>Prostigmata</taxon>
        <taxon>Anystina</taxon>
        <taxon>Parasitengona</taxon>
        <taxon>Trombiculoidea</taxon>
        <taxon>Trombiculidae</taxon>
        <taxon>Leptotrombidium</taxon>
    </lineage>
</organism>
<dbReference type="GO" id="GO:0004306">
    <property type="term" value="F:ethanolamine-phosphate cytidylyltransferase activity"/>
    <property type="evidence" value="ECO:0007669"/>
    <property type="project" value="UniProtKB-EC"/>
</dbReference>
<evidence type="ECO:0000256" key="8">
    <source>
        <dbReference type="ARBA" id="ARBA00023264"/>
    </source>
</evidence>
<evidence type="ECO:0000256" key="9">
    <source>
        <dbReference type="ARBA" id="ARBA00024191"/>
    </source>
</evidence>
<protein>
    <recommendedName>
        <fullName evidence="10">ethanolamine-phosphate cytidylyltransferase</fullName>
        <ecNumber evidence="10">2.7.7.14</ecNumber>
    </recommendedName>
    <alternativeName>
        <fullName evidence="11">CTP:phosphoethanolamine cytidylyltransferase</fullName>
    </alternativeName>
</protein>
<evidence type="ECO:0000256" key="10">
    <source>
        <dbReference type="ARBA" id="ARBA00024221"/>
    </source>
</evidence>
<dbReference type="GO" id="GO:0006646">
    <property type="term" value="P:phosphatidylethanolamine biosynthetic process"/>
    <property type="evidence" value="ECO:0007669"/>
    <property type="project" value="UniProtKB-UniPathway"/>
</dbReference>
<keyword evidence="3" id="KW-0444">Lipid biosynthesis</keyword>
<feature type="domain" description="Cytidyltransferase-like" evidence="12">
    <location>
        <begin position="32"/>
        <end position="121"/>
    </location>
</feature>
<accession>A0A443RT52</accession>
<comment type="pathway">
    <text evidence="9">Phospholipid metabolism; phosphatidylethanolamine biosynthesis; phosphatidylethanolamine from ethanolamine: step 2/3.</text>
</comment>
<keyword evidence="4 13" id="KW-0808">Transferase</keyword>
<dbReference type="EC" id="2.7.7.14" evidence="10"/>
<evidence type="ECO:0000256" key="11">
    <source>
        <dbReference type="ARBA" id="ARBA00031473"/>
    </source>
</evidence>
<evidence type="ECO:0000256" key="5">
    <source>
        <dbReference type="ARBA" id="ARBA00022695"/>
    </source>
</evidence>
<dbReference type="InterPro" id="IPR004821">
    <property type="entry name" value="Cyt_trans-like"/>
</dbReference>
<reference evidence="13 14" key="1">
    <citation type="journal article" date="2018" name="Gigascience">
        <title>Genomes of trombidid mites reveal novel predicted allergens and laterally-transferred genes associated with secondary metabolism.</title>
        <authorList>
            <person name="Dong X."/>
            <person name="Chaisiri K."/>
            <person name="Xia D."/>
            <person name="Armstrong S.D."/>
            <person name="Fang Y."/>
            <person name="Donnelly M.J."/>
            <person name="Kadowaki T."/>
            <person name="McGarry J.W."/>
            <person name="Darby A.C."/>
            <person name="Makepeace B.L."/>
        </authorList>
    </citation>
    <scope>NUCLEOTIDE SEQUENCE [LARGE SCALE GENOMIC DNA]</scope>
    <source>
        <strain evidence="13">UoL-UT</strain>
    </source>
</reference>
<evidence type="ECO:0000313" key="13">
    <source>
        <dbReference type="EMBL" id="RWS18405.1"/>
    </source>
</evidence>
<evidence type="ECO:0000313" key="14">
    <source>
        <dbReference type="Proteomes" id="UP000288716"/>
    </source>
</evidence>
<gene>
    <name evidence="13" type="ORF">B4U80_07097</name>
</gene>
<dbReference type="EMBL" id="NCKV01040145">
    <property type="protein sequence ID" value="RWS18405.1"/>
    <property type="molecule type" value="Genomic_DNA"/>
</dbReference>
<evidence type="ECO:0000256" key="1">
    <source>
        <dbReference type="ARBA" id="ARBA00005189"/>
    </source>
</evidence>
<dbReference type="OrthoDB" id="40021at2759"/>
<dbReference type="Gene3D" id="3.40.50.620">
    <property type="entry name" value="HUPs"/>
    <property type="match status" value="1"/>
</dbReference>
<dbReference type="Proteomes" id="UP000288716">
    <property type="component" value="Unassembled WGS sequence"/>
</dbReference>
<keyword evidence="7" id="KW-0594">Phospholipid biosynthesis</keyword>
<sequence length="190" mass="21406">PWTGVFNFSLTASKIFNFLGVNKSKVGDRIAYVCGAFDLFHVGHVDFLEKVRQIANYVIVGVHTDQDVSRYCGGNFPILSLNERILSVLACKYVDDVVIGAPYSVTADIMDQLKKDIVCNAGTLYSTDYNASDPYIVPKHRGKYFEVDCGNYLTTSAVVKRIGSSRLQYIRRNEEKERKEIAAFETIKRN</sequence>
<evidence type="ECO:0000256" key="4">
    <source>
        <dbReference type="ARBA" id="ARBA00022679"/>
    </source>
</evidence>
<dbReference type="AlphaFoldDB" id="A0A443RT52"/>
<comment type="similarity">
    <text evidence="2">Belongs to the cytidylyltransferase family.</text>
</comment>
<dbReference type="InterPro" id="IPR044608">
    <property type="entry name" value="Ect1/PCYT2"/>
</dbReference>
<dbReference type="PANTHER" id="PTHR45780:SF2">
    <property type="entry name" value="ETHANOLAMINE-PHOSPHATE CYTIDYLYLTRANSFERASE"/>
    <property type="match status" value="1"/>
</dbReference>
<dbReference type="InterPro" id="IPR014729">
    <property type="entry name" value="Rossmann-like_a/b/a_fold"/>
</dbReference>
<keyword evidence="6" id="KW-0443">Lipid metabolism</keyword>
<evidence type="ECO:0000256" key="2">
    <source>
        <dbReference type="ARBA" id="ARBA00010101"/>
    </source>
</evidence>
<keyword evidence="14" id="KW-1185">Reference proteome</keyword>
<evidence type="ECO:0000256" key="6">
    <source>
        <dbReference type="ARBA" id="ARBA00023098"/>
    </source>
</evidence>